<evidence type="ECO:0000256" key="4">
    <source>
        <dbReference type="ARBA" id="ARBA00035204"/>
    </source>
</evidence>
<dbReference type="AlphaFoldDB" id="A0A2M8ETA1"/>
<accession>A0A2M8ETA1</accession>
<dbReference type="GO" id="GO:0005840">
    <property type="term" value="C:ribosome"/>
    <property type="evidence" value="ECO:0007669"/>
    <property type="project" value="UniProtKB-KW"/>
</dbReference>
<dbReference type="GO" id="GO:0003735">
    <property type="term" value="F:structural constituent of ribosome"/>
    <property type="evidence" value="ECO:0007669"/>
    <property type="project" value="InterPro"/>
</dbReference>
<evidence type="ECO:0000256" key="5">
    <source>
        <dbReference type="HAMAP-Rule" id="MF_00374"/>
    </source>
</evidence>
<evidence type="ECO:0000313" key="7">
    <source>
        <dbReference type="Proteomes" id="UP000229816"/>
    </source>
</evidence>
<evidence type="ECO:0000256" key="3">
    <source>
        <dbReference type="ARBA" id="ARBA00023274"/>
    </source>
</evidence>
<reference evidence="7" key="1">
    <citation type="submission" date="2017-09" db="EMBL/GenBank/DDBJ databases">
        <title>Depth-based differentiation of microbial function through sediment-hosted aquifers and enrichment of novel symbionts in the deep terrestrial subsurface.</title>
        <authorList>
            <person name="Probst A.J."/>
            <person name="Ladd B."/>
            <person name="Jarett J.K."/>
            <person name="Geller-Mcgrath D.E."/>
            <person name="Sieber C.M.K."/>
            <person name="Emerson J.B."/>
            <person name="Anantharaman K."/>
            <person name="Thomas B.C."/>
            <person name="Malmstrom R."/>
            <person name="Stieglmeier M."/>
            <person name="Klingl A."/>
            <person name="Woyke T."/>
            <person name="Ryan C.M."/>
            <person name="Banfield J.F."/>
        </authorList>
    </citation>
    <scope>NUCLEOTIDE SEQUENCE [LARGE SCALE GENOMIC DNA]</scope>
</reference>
<proteinExistence type="inferred from homology"/>
<dbReference type="NCBIfam" id="TIGR00012">
    <property type="entry name" value="L29"/>
    <property type="match status" value="1"/>
</dbReference>
<keyword evidence="3 5" id="KW-0687">Ribonucleoprotein</keyword>
<organism evidence="6 7">
    <name type="scientific">Candidatus Shapirobacteria bacterium CG_4_9_14_0_2_um_filter_39_11</name>
    <dbReference type="NCBI Taxonomy" id="1974478"/>
    <lineage>
        <taxon>Bacteria</taxon>
        <taxon>Candidatus Shapironibacteriota</taxon>
    </lineage>
</organism>
<keyword evidence="2 5" id="KW-0689">Ribosomal protein</keyword>
<dbReference type="Proteomes" id="UP000229816">
    <property type="component" value="Unassembled WGS sequence"/>
</dbReference>
<dbReference type="GO" id="GO:1990904">
    <property type="term" value="C:ribonucleoprotein complex"/>
    <property type="evidence" value="ECO:0007669"/>
    <property type="project" value="UniProtKB-KW"/>
</dbReference>
<evidence type="ECO:0000313" key="6">
    <source>
        <dbReference type="EMBL" id="PJC28344.1"/>
    </source>
</evidence>
<dbReference type="HAMAP" id="MF_00374">
    <property type="entry name" value="Ribosomal_uL29"/>
    <property type="match status" value="1"/>
</dbReference>
<sequence>MKKKELNELHTKSTDELKQLIKKTQLELIRSQMEQKAGKLKNVHLVKQKRHDLARLKTILKELELGVEL</sequence>
<dbReference type="Gene3D" id="1.10.287.310">
    <property type="match status" value="1"/>
</dbReference>
<gene>
    <name evidence="5 6" type="primary">rpmC</name>
    <name evidence="6" type="ORF">CO054_00745</name>
</gene>
<dbReference type="InterPro" id="IPR036049">
    <property type="entry name" value="Ribosomal_uL29_sf"/>
</dbReference>
<evidence type="ECO:0000256" key="2">
    <source>
        <dbReference type="ARBA" id="ARBA00022980"/>
    </source>
</evidence>
<name>A0A2M8ETA1_9BACT</name>
<dbReference type="Pfam" id="PF00831">
    <property type="entry name" value="Ribosomal_L29"/>
    <property type="match status" value="1"/>
</dbReference>
<protein>
    <recommendedName>
        <fullName evidence="4 5">Large ribosomal subunit protein uL29</fullName>
    </recommendedName>
</protein>
<dbReference type="EMBL" id="PFSF01000015">
    <property type="protein sequence ID" value="PJC28344.1"/>
    <property type="molecule type" value="Genomic_DNA"/>
</dbReference>
<dbReference type="InterPro" id="IPR001854">
    <property type="entry name" value="Ribosomal_uL29"/>
</dbReference>
<dbReference type="GO" id="GO:0006412">
    <property type="term" value="P:translation"/>
    <property type="evidence" value="ECO:0007669"/>
    <property type="project" value="UniProtKB-UniRule"/>
</dbReference>
<comment type="caution">
    <text evidence="6">The sequence shown here is derived from an EMBL/GenBank/DDBJ whole genome shotgun (WGS) entry which is preliminary data.</text>
</comment>
<comment type="similarity">
    <text evidence="1 5">Belongs to the universal ribosomal protein uL29 family.</text>
</comment>
<evidence type="ECO:0000256" key="1">
    <source>
        <dbReference type="ARBA" id="ARBA00009254"/>
    </source>
</evidence>
<dbReference type="SUPFAM" id="SSF46561">
    <property type="entry name" value="Ribosomal protein L29 (L29p)"/>
    <property type="match status" value="1"/>
</dbReference>